<keyword evidence="3" id="KW-1185">Reference proteome</keyword>
<sequence length="188" mass="20974">MFRHSWTGAAPHRIHVDDREDQGTEELLTAADYSLVEDNDDITNENVENGRRGDSRRGIPLLESTSFRNIPIMQDNNRVVPLIDTVKPPRKSLHESLWHSDNQRHSEPGPLPTSAQIAPPATTFVRPFNSPEKPKIMTSGPELGFAFRASTVRQEWTENDPSNSLSSRPATVGGSELVIAYQPLNRAV</sequence>
<organism evidence="2 3">
    <name type="scientific">Aphanomyces euteiches</name>
    <dbReference type="NCBI Taxonomy" id="100861"/>
    <lineage>
        <taxon>Eukaryota</taxon>
        <taxon>Sar</taxon>
        <taxon>Stramenopiles</taxon>
        <taxon>Oomycota</taxon>
        <taxon>Saprolegniomycetes</taxon>
        <taxon>Saprolegniales</taxon>
        <taxon>Verrucalvaceae</taxon>
        <taxon>Aphanomyces</taxon>
    </lineage>
</organism>
<gene>
    <name evidence="2" type="ORF">Ae201684_010351</name>
</gene>
<dbReference type="VEuPathDB" id="FungiDB:AeMF1_015137"/>
<dbReference type="AlphaFoldDB" id="A0A6G0WYL1"/>
<evidence type="ECO:0000313" key="3">
    <source>
        <dbReference type="Proteomes" id="UP000481153"/>
    </source>
</evidence>
<name>A0A6G0WYL1_9STRA</name>
<feature type="region of interest" description="Disordered" evidence="1">
    <location>
        <begin position="39"/>
        <end position="58"/>
    </location>
</feature>
<proteinExistence type="predicted"/>
<feature type="compositionally biased region" description="Basic and acidic residues" evidence="1">
    <location>
        <begin position="93"/>
        <end position="107"/>
    </location>
</feature>
<dbReference type="Proteomes" id="UP000481153">
    <property type="component" value="Unassembled WGS sequence"/>
</dbReference>
<feature type="region of interest" description="Disordered" evidence="1">
    <location>
        <begin position="93"/>
        <end position="140"/>
    </location>
</feature>
<reference evidence="2 3" key="1">
    <citation type="submission" date="2019-07" db="EMBL/GenBank/DDBJ databases">
        <title>Genomics analysis of Aphanomyces spp. identifies a new class of oomycete effector associated with host adaptation.</title>
        <authorList>
            <person name="Gaulin E."/>
        </authorList>
    </citation>
    <scope>NUCLEOTIDE SEQUENCE [LARGE SCALE GENOMIC DNA]</scope>
    <source>
        <strain evidence="2 3">ATCC 201684</strain>
    </source>
</reference>
<evidence type="ECO:0000313" key="2">
    <source>
        <dbReference type="EMBL" id="KAF0732643.1"/>
    </source>
</evidence>
<evidence type="ECO:0000256" key="1">
    <source>
        <dbReference type="SAM" id="MobiDB-lite"/>
    </source>
</evidence>
<dbReference type="EMBL" id="VJMJ01000130">
    <property type="protein sequence ID" value="KAF0732643.1"/>
    <property type="molecule type" value="Genomic_DNA"/>
</dbReference>
<feature type="compositionally biased region" description="Basic and acidic residues" evidence="1">
    <location>
        <begin position="48"/>
        <end position="57"/>
    </location>
</feature>
<accession>A0A6G0WYL1</accession>
<comment type="caution">
    <text evidence="2">The sequence shown here is derived from an EMBL/GenBank/DDBJ whole genome shotgun (WGS) entry which is preliminary data.</text>
</comment>
<protein>
    <submittedName>
        <fullName evidence="2">Uncharacterized protein</fullName>
    </submittedName>
</protein>